<evidence type="ECO:0008006" key="3">
    <source>
        <dbReference type="Google" id="ProtNLM"/>
    </source>
</evidence>
<evidence type="ECO:0000313" key="2">
    <source>
        <dbReference type="Proteomes" id="UP001597353"/>
    </source>
</evidence>
<accession>A0ABW4S886</accession>
<dbReference type="Proteomes" id="UP001597353">
    <property type="component" value="Unassembled WGS sequence"/>
</dbReference>
<keyword evidence="2" id="KW-1185">Reference proteome</keyword>
<proteinExistence type="predicted"/>
<organism evidence="1 2">
    <name type="scientific">Halodurantibacterium flavum</name>
    <dbReference type="NCBI Taxonomy" id="1382802"/>
    <lineage>
        <taxon>Bacteria</taxon>
        <taxon>Pseudomonadati</taxon>
        <taxon>Pseudomonadota</taxon>
        <taxon>Alphaproteobacteria</taxon>
        <taxon>Rhodobacterales</taxon>
        <taxon>Paracoccaceae</taxon>
        <taxon>Halodurantibacterium</taxon>
    </lineage>
</organism>
<name>A0ABW4S886_9RHOB</name>
<sequence>MEHGFDPDAFWRLTPRLYVIQMQGALARIRGEARARIEAAWLTAMLSRATRIPPLEQLLRGPEGRPAPEELRAEMRALSNSLPKRTWKEWRSRM</sequence>
<evidence type="ECO:0000313" key="1">
    <source>
        <dbReference type="EMBL" id="MFD1913799.1"/>
    </source>
</evidence>
<gene>
    <name evidence="1" type="ORF">ACFSGJ_16415</name>
</gene>
<dbReference type="EMBL" id="JBHUGH010000013">
    <property type="protein sequence ID" value="MFD1913799.1"/>
    <property type="molecule type" value="Genomic_DNA"/>
</dbReference>
<dbReference type="RefSeq" id="WP_390264269.1">
    <property type="nucleotide sequence ID" value="NZ_JBHUGH010000013.1"/>
</dbReference>
<protein>
    <recommendedName>
        <fullName evidence="3">Phage tail assembly chaperone</fullName>
    </recommendedName>
</protein>
<reference evidence="2" key="1">
    <citation type="journal article" date="2019" name="Int. J. Syst. Evol. Microbiol.">
        <title>The Global Catalogue of Microorganisms (GCM) 10K type strain sequencing project: providing services to taxonomists for standard genome sequencing and annotation.</title>
        <authorList>
            <consortium name="The Broad Institute Genomics Platform"/>
            <consortium name="The Broad Institute Genome Sequencing Center for Infectious Disease"/>
            <person name="Wu L."/>
            <person name="Ma J."/>
        </authorList>
    </citation>
    <scope>NUCLEOTIDE SEQUENCE [LARGE SCALE GENOMIC DNA]</scope>
    <source>
        <strain evidence="2">CGMCC 4.7242</strain>
    </source>
</reference>
<comment type="caution">
    <text evidence="1">The sequence shown here is derived from an EMBL/GenBank/DDBJ whole genome shotgun (WGS) entry which is preliminary data.</text>
</comment>